<sequence length="295" mass="33143">MVASAFAADEWKLTWSDEFDGDRLDPAKWDYQVGNGFYNYAANQWIHGWGNNELQYYTENERNVSVTDGHLVIRAMKESLHGCGYTSGRLRTVKRDGAPLFTAKYGKFEIRAKLPIGQGVWPAIWMLPETEGYGGWAASGEIDIMEARGQEPGKVLGTIHYGSRWPANQHSGGEYVFPEGKGIDGWHIYGLEWEPGELRWYVDGNLFSTRNFWWSSSKVVDGKGAMPASEDELNAWPAPFDRPFHLLLNVAVGGQFLGNPDASTPFPAEMQVDWVRVYQRGDTPLKPRGGGELPY</sequence>
<evidence type="ECO:0000313" key="4">
    <source>
        <dbReference type="Proteomes" id="UP001476282"/>
    </source>
</evidence>
<dbReference type="RefSeq" id="WP_353567409.1">
    <property type="nucleotide sequence ID" value="NZ_BAABRI010000013.1"/>
</dbReference>
<organism evidence="3 4">
    <name type="scientific">Haloferula sargassicola</name>
    <dbReference type="NCBI Taxonomy" id="490096"/>
    <lineage>
        <taxon>Bacteria</taxon>
        <taxon>Pseudomonadati</taxon>
        <taxon>Verrucomicrobiota</taxon>
        <taxon>Verrucomicrobiia</taxon>
        <taxon>Verrucomicrobiales</taxon>
        <taxon>Verrucomicrobiaceae</taxon>
        <taxon>Haloferula</taxon>
    </lineage>
</organism>
<reference evidence="3 4" key="1">
    <citation type="submission" date="2024-02" db="EMBL/GenBank/DDBJ databases">
        <title>Haloferula sargassicola NBRC 104335.</title>
        <authorList>
            <person name="Ichikawa N."/>
            <person name="Katano-Makiyama Y."/>
            <person name="Hidaka K."/>
        </authorList>
    </citation>
    <scope>NUCLEOTIDE SEQUENCE [LARGE SCALE GENOMIC DNA]</scope>
    <source>
        <strain evidence="3 4">NBRC 104335</strain>
    </source>
</reference>
<name>A0ABP9UPW2_9BACT</name>
<dbReference type="EMBL" id="BAABRI010000013">
    <property type="protein sequence ID" value="GAA5483295.1"/>
    <property type="molecule type" value="Genomic_DNA"/>
</dbReference>
<keyword evidence="4" id="KW-1185">Reference proteome</keyword>
<dbReference type="PANTHER" id="PTHR10963:SF55">
    <property type="entry name" value="GLYCOSIDE HYDROLASE FAMILY 16 PROTEIN"/>
    <property type="match status" value="1"/>
</dbReference>
<protein>
    <submittedName>
        <fullName evidence="3">Glucan endo-1,3-beta-glucosidase A1</fullName>
    </submittedName>
</protein>
<dbReference type="InterPro" id="IPR000757">
    <property type="entry name" value="Beta-glucanase-like"/>
</dbReference>
<dbReference type="PANTHER" id="PTHR10963">
    <property type="entry name" value="GLYCOSYL HYDROLASE-RELATED"/>
    <property type="match status" value="1"/>
</dbReference>
<dbReference type="Proteomes" id="UP001476282">
    <property type="component" value="Unassembled WGS sequence"/>
</dbReference>
<dbReference type="Gene3D" id="2.60.120.200">
    <property type="match status" value="1"/>
</dbReference>
<evidence type="ECO:0000259" key="2">
    <source>
        <dbReference type="PROSITE" id="PS51762"/>
    </source>
</evidence>
<dbReference type="InterPro" id="IPR013320">
    <property type="entry name" value="ConA-like_dom_sf"/>
</dbReference>
<dbReference type="Pfam" id="PF00722">
    <property type="entry name" value="Glyco_hydro_16"/>
    <property type="match status" value="1"/>
</dbReference>
<gene>
    <name evidence="3" type="primary">glcA</name>
    <name evidence="3" type="ORF">Hsar01_02525</name>
</gene>
<accession>A0ABP9UPW2</accession>
<dbReference type="SUPFAM" id="SSF49899">
    <property type="entry name" value="Concanavalin A-like lectins/glucanases"/>
    <property type="match status" value="1"/>
</dbReference>
<comment type="similarity">
    <text evidence="1">Belongs to the glycosyl hydrolase 16 family.</text>
</comment>
<dbReference type="InterPro" id="IPR050546">
    <property type="entry name" value="Glycosyl_Hydrlase_16"/>
</dbReference>
<proteinExistence type="inferred from homology"/>
<dbReference type="CDD" id="cd08023">
    <property type="entry name" value="GH16_laminarinase_like"/>
    <property type="match status" value="1"/>
</dbReference>
<evidence type="ECO:0000256" key="1">
    <source>
        <dbReference type="ARBA" id="ARBA00006865"/>
    </source>
</evidence>
<evidence type="ECO:0000313" key="3">
    <source>
        <dbReference type="EMBL" id="GAA5483295.1"/>
    </source>
</evidence>
<comment type="caution">
    <text evidence="3">The sequence shown here is derived from an EMBL/GenBank/DDBJ whole genome shotgun (WGS) entry which is preliminary data.</text>
</comment>
<feature type="domain" description="GH16" evidence="2">
    <location>
        <begin position="9"/>
        <end position="283"/>
    </location>
</feature>
<dbReference type="PROSITE" id="PS51762">
    <property type="entry name" value="GH16_2"/>
    <property type="match status" value="1"/>
</dbReference>